<feature type="region of interest" description="C-terminal hotdog fold" evidence="1">
    <location>
        <begin position="517"/>
        <end position="671"/>
    </location>
</feature>
<feature type="active site" description="Proton donor; for dehydratase activity" evidence="1">
    <location>
        <position position="581"/>
    </location>
</feature>
<protein>
    <submittedName>
        <fullName evidence="3">Polyketide synthase dehydratase-domain-containing protein</fullName>
    </submittedName>
</protein>
<dbReference type="InterPro" id="IPR049551">
    <property type="entry name" value="PKS_DH_C"/>
</dbReference>
<dbReference type="InterPro" id="IPR014043">
    <property type="entry name" value="Acyl_transferase_dom"/>
</dbReference>
<dbReference type="InterPro" id="IPR020807">
    <property type="entry name" value="PKS_DH"/>
</dbReference>
<dbReference type="PANTHER" id="PTHR43775:SF29">
    <property type="entry name" value="ASPERFURANONE POLYKETIDE SYNTHASE AFOG-RELATED"/>
    <property type="match status" value="1"/>
</dbReference>
<dbReference type="Pfam" id="PF14765">
    <property type="entry name" value="PS-DH"/>
    <property type="match status" value="1"/>
</dbReference>
<name>A0A6A5ZEG4_9PLEO</name>
<evidence type="ECO:0000259" key="2">
    <source>
        <dbReference type="PROSITE" id="PS52019"/>
    </source>
</evidence>
<feature type="domain" description="PKS/mFAS DH" evidence="2">
    <location>
        <begin position="354"/>
        <end position="671"/>
    </location>
</feature>
<dbReference type="SUPFAM" id="SSF55048">
    <property type="entry name" value="Probable ACP-binding domain of malonyl-CoA ACP transacylase"/>
    <property type="match status" value="1"/>
</dbReference>
<dbReference type="SUPFAM" id="SSF52151">
    <property type="entry name" value="FabD/lysophospholipase-like"/>
    <property type="match status" value="1"/>
</dbReference>
<dbReference type="AlphaFoldDB" id="A0A6A5ZEG4"/>
<dbReference type="InterPro" id="IPR042104">
    <property type="entry name" value="PKS_dehydratase_sf"/>
</dbReference>
<accession>A0A6A5ZEG4</accession>
<dbReference type="InterPro" id="IPR049900">
    <property type="entry name" value="PKS_mFAS_DH"/>
</dbReference>
<dbReference type="Gene3D" id="3.30.70.3290">
    <property type="match status" value="1"/>
</dbReference>
<dbReference type="Pfam" id="PF21089">
    <property type="entry name" value="PKS_DH_N"/>
    <property type="match status" value="1"/>
</dbReference>
<proteinExistence type="predicted"/>
<evidence type="ECO:0000313" key="4">
    <source>
        <dbReference type="Proteomes" id="UP000799770"/>
    </source>
</evidence>
<dbReference type="OrthoDB" id="329835at2759"/>
<dbReference type="Gene3D" id="3.40.366.10">
    <property type="entry name" value="Malonyl-Coenzyme A Acyl Carrier Protein, domain 2"/>
    <property type="match status" value="1"/>
</dbReference>
<dbReference type="Proteomes" id="UP000799770">
    <property type="component" value="Unassembled WGS sequence"/>
</dbReference>
<dbReference type="InterPro" id="IPR050091">
    <property type="entry name" value="PKS_NRPS_Biosynth_Enz"/>
</dbReference>
<evidence type="ECO:0000256" key="1">
    <source>
        <dbReference type="PROSITE-ProRule" id="PRU01363"/>
    </source>
</evidence>
<dbReference type="InterPro" id="IPR016035">
    <property type="entry name" value="Acyl_Trfase/lysoPLipase"/>
</dbReference>
<dbReference type="Pfam" id="PF00698">
    <property type="entry name" value="Acyl_transf_1"/>
    <property type="match status" value="1"/>
</dbReference>
<dbReference type="InterPro" id="IPR016036">
    <property type="entry name" value="Malonyl_transacylase_ACP-bd"/>
</dbReference>
<dbReference type="GO" id="GO:0006633">
    <property type="term" value="P:fatty acid biosynthetic process"/>
    <property type="evidence" value="ECO:0007669"/>
    <property type="project" value="TreeGrafter"/>
</dbReference>
<dbReference type="Gene3D" id="3.10.129.110">
    <property type="entry name" value="Polyketide synthase dehydratase"/>
    <property type="match status" value="1"/>
</dbReference>
<feature type="region of interest" description="N-terminal hotdog fold" evidence="1">
    <location>
        <begin position="354"/>
        <end position="487"/>
    </location>
</feature>
<dbReference type="SMART" id="SM00827">
    <property type="entry name" value="PKS_AT"/>
    <property type="match status" value="1"/>
</dbReference>
<dbReference type="InterPro" id="IPR001227">
    <property type="entry name" value="Ac_transferase_dom_sf"/>
</dbReference>
<dbReference type="EMBL" id="ML977319">
    <property type="protein sequence ID" value="KAF2117464.1"/>
    <property type="molecule type" value="Genomic_DNA"/>
</dbReference>
<dbReference type="PROSITE" id="PS52019">
    <property type="entry name" value="PKS_MFAS_DH"/>
    <property type="match status" value="1"/>
</dbReference>
<sequence length="834" mass="93100">MSSPAYSQPLCTALQIALIELLQNWGVRPTAVVGHSSGEIAAAYAIGALSLESACKVAYFRGTLAASLISDSSIQEAMMSVGLPEDEARCYIARTQASSGTWERSSLTNYLVVSCINSPKNVTISGNEAKIDVLKATLDAEEIFARKLNTGVGYHSPQMELIAAEYRTSMGKLQTGTPVAGEPKMVSSVTGELISPRELCVPAYWVINMVSPVKFVSAILRITSQSPKALARKLNRSHHSAILTYDLIEMGPHSALRGPIKETLSTITRGGDITYATLLVRDMPAMETSLDTMARLHRIGYPISLRAINHQGKRANSKPVLLPSLPEYPFDHTQSYWCESHLSSNFRLRKHPRVDLLGTPAVDWNPSEAKWRKLTRLSETPWVQDHKINSTMIYPAAGMLVMAIEGIRQLMFEEIHTIRGYRLTDVTFSAPLIISSDDETETQLHMRQLQDASDKTSGRCEFRVYLHKDSEWAETCRGIVSIDYKDRNITEVDGGRELTRKNETFGRLWKQSFADCCYPVDKSDMYEYLRNIGLDYGPSFQAMNNIACSDDGQATAEIQVFELSSNESVNSVPVIHPVTLDAVAQLLFVALSKGGKEDMPTTIPTRITDCWISNEFGQESSPTVLQACTRSIRKGFRNTESEIFALDRRSGRPFLSIAKLESTTVSSELRGQENPGAKQQCYHLSWQPDVSMMSNEEIQYACTKGRMAALCPANMRNNLPFLIFTLIVKAYNSVLKGAIEVQDPVMRDFRQWMIQQIQSFAHNRLAYSLPEWKALAQDTEAQKSLLMRLIQQDGEAKWLITVGLQLPYILQGSIDIQIHTISKPHASRDELFAR</sequence>
<reference evidence="3" key="1">
    <citation type="journal article" date="2020" name="Stud. Mycol.">
        <title>101 Dothideomycetes genomes: a test case for predicting lifestyles and emergence of pathogens.</title>
        <authorList>
            <person name="Haridas S."/>
            <person name="Albert R."/>
            <person name="Binder M."/>
            <person name="Bloem J."/>
            <person name="Labutti K."/>
            <person name="Salamov A."/>
            <person name="Andreopoulos B."/>
            <person name="Baker S."/>
            <person name="Barry K."/>
            <person name="Bills G."/>
            <person name="Bluhm B."/>
            <person name="Cannon C."/>
            <person name="Castanera R."/>
            <person name="Culley D."/>
            <person name="Daum C."/>
            <person name="Ezra D."/>
            <person name="Gonzalez J."/>
            <person name="Henrissat B."/>
            <person name="Kuo A."/>
            <person name="Liang C."/>
            <person name="Lipzen A."/>
            <person name="Lutzoni F."/>
            <person name="Magnuson J."/>
            <person name="Mondo S."/>
            <person name="Nolan M."/>
            <person name="Ohm R."/>
            <person name="Pangilinan J."/>
            <person name="Park H.-J."/>
            <person name="Ramirez L."/>
            <person name="Alfaro M."/>
            <person name="Sun H."/>
            <person name="Tritt A."/>
            <person name="Yoshinaga Y."/>
            <person name="Zwiers L.-H."/>
            <person name="Turgeon B."/>
            <person name="Goodwin S."/>
            <person name="Spatafora J."/>
            <person name="Crous P."/>
            <person name="Grigoriev I."/>
        </authorList>
    </citation>
    <scope>NUCLEOTIDE SEQUENCE</scope>
    <source>
        <strain evidence="3">CBS 627.86</strain>
    </source>
</reference>
<feature type="active site" description="Proton acceptor; for dehydratase activity" evidence="1">
    <location>
        <position position="386"/>
    </location>
</feature>
<evidence type="ECO:0000313" key="3">
    <source>
        <dbReference type="EMBL" id="KAF2117464.1"/>
    </source>
</evidence>
<organism evidence="3 4">
    <name type="scientific">Lophiotrema nucula</name>
    <dbReference type="NCBI Taxonomy" id="690887"/>
    <lineage>
        <taxon>Eukaryota</taxon>
        <taxon>Fungi</taxon>
        <taxon>Dikarya</taxon>
        <taxon>Ascomycota</taxon>
        <taxon>Pezizomycotina</taxon>
        <taxon>Dothideomycetes</taxon>
        <taxon>Pleosporomycetidae</taxon>
        <taxon>Pleosporales</taxon>
        <taxon>Lophiotremataceae</taxon>
        <taxon>Lophiotrema</taxon>
    </lineage>
</organism>
<gene>
    <name evidence="3" type="ORF">BDV96DRAFT_644880</name>
</gene>
<dbReference type="SMART" id="SM00826">
    <property type="entry name" value="PKS_DH"/>
    <property type="match status" value="1"/>
</dbReference>
<dbReference type="GO" id="GO:0044550">
    <property type="term" value="P:secondary metabolite biosynthetic process"/>
    <property type="evidence" value="ECO:0007669"/>
    <property type="project" value="TreeGrafter"/>
</dbReference>
<dbReference type="InterPro" id="IPR049552">
    <property type="entry name" value="PKS_DH_N"/>
</dbReference>
<keyword evidence="4" id="KW-1185">Reference proteome</keyword>
<dbReference type="PANTHER" id="PTHR43775">
    <property type="entry name" value="FATTY ACID SYNTHASE"/>
    <property type="match status" value="1"/>
</dbReference>
<dbReference type="GO" id="GO:0004312">
    <property type="term" value="F:fatty acid synthase activity"/>
    <property type="evidence" value="ECO:0007669"/>
    <property type="project" value="TreeGrafter"/>
</dbReference>